<evidence type="ECO:0000256" key="2">
    <source>
        <dbReference type="ARBA" id="ARBA00006219"/>
    </source>
</evidence>
<keyword evidence="18" id="KW-1185">Reference proteome</keyword>
<organism evidence="17 18">
    <name type="scientific">Streptomyces cuspidosporus</name>
    <dbReference type="NCBI Taxonomy" id="66882"/>
    <lineage>
        <taxon>Bacteria</taxon>
        <taxon>Bacillati</taxon>
        <taxon>Actinomycetota</taxon>
        <taxon>Actinomycetes</taxon>
        <taxon>Kitasatosporales</taxon>
        <taxon>Streptomycetaceae</taxon>
        <taxon>Streptomyces</taxon>
    </lineage>
</organism>
<feature type="region of interest" description="Disordered" evidence="15">
    <location>
        <begin position="392"/>
        <end position="414"/>
    </location>
</feature>
<dbReference type="Proteomes" id="UP001500253">
    <property type="component" value="Unassembled WGS sequence"/>
</dbReference>
<protein>
    <recommendedName>
        <fullName evidence="5">Maltokinase</fullName>
        <ecNumber evidence="4">2.7.1.175</ecNumber>
    </recommendedName>
    <alternativeName>
        <fullName evidence="13">Maltose-1-phosphate synthase</fullName>
    </alternativeName>
</protein>
<keyword evidence="10" id="KW-0067">ATP-binding</keyword>
<feature type="region of interest" description="Disordered" evidence="15">
    <location>
        <begin position="1"/>
        <end position="32"/>
    </location>
</feature>
<comment type="similarity">
    <text evidence="2">Belongs to the aminoglycoside phosphotransferase family.</text>
</comment>
<evidence type="ECO:0000256" key="12">
    <source>
        <dbReference type="ARBA" id="ARBA00023277"/>
    </source>
</evidence>
<evidence type="ECO:0000259" key="16">
    <source>
        <dbReference type="Pfam" id="PF18085"/>
    </source>
</evidence>
<sequence>MPEASFSRGAQHPPTAVPRVDPPPSAPLATTAAGPAGLLTSLAPLLAEWLPRQRWFAGKGRPITGFSLVSATELLPCATTGTTPGLLHLLVRAQQPEPPGHRHGSGCGHPRGAAASDCYQLLLGVRPALPPRLAPALIGRPTGGPLDGRAVYEALLDPHLATLLLERLRMPGTLGPLRFLREPSAAIPQALAPRLLTAEQSNSSVIYGDTFILKLFRRVSPGTNPDLELPLALARTGCTRVPAPAAWFEAAPPAEGAGPRSDPFTLGVLQPYLAGSTDGWQLALDALAARDDFTEAAHALGQATAEVHLAMARALPTTVLRRPQIEHLAAAMSERLDSAAAAVPALHPYRAALHAAYEDLAALGRAGRTWTAQRIHGDLHLGQVLRTVQDGGTGAGAATGAGESGAGSGGGGSEETGVRWSLIDFEGEPSRPLAERRRPQPPVRDIAGMLRSFDYAAAVGGHDSPQDWAGRTRAAYCAGYAEASGADPRDEPELLRAHETDKAVYEVVYEARHRPEWLPVPMSAIRRLAAARP</sequence>
<evidence type="ECO:0000256" key="10">
    <source>
        <dbReference type="ARBA" id="ARBA00022840"/>
    </source>
</evidence>
<dbReference type="SUPFAM" id="SSF56112">
    <property type="entry name" value="Protein kinase-like (PK-like)"/>
    <property type="match status" value="1"/>
</dbReference>
<evidence type="ECO:0000256" key="7">
    <source>
        <dbReference type="ARBA" id="ARBA00022679"/>
    </source>
</evidence>
<dbReference type="EC" id="2.7.1.175" evidence="4"/>
<name>A0ABP5T191_9ACTN</name>
<evidence type="ECO:0000256" key="5">
    <source>
        <dbReference type="ARBA" id="ARBA00013882"/>
    </source>
</evidence>
<feature type="domain" description="Maltokinase N-terminal cap" evidence="16">
    <location>
        <begin position="49"/>
        <end position="157"/>
    </location>
</feature>
<keyword evidence="12" id="KW-0119">Carbohydrate metabolism</keyword>
<comment type="caution">
    <text evidence="17">The sequence shown here is derived from an EMBL/GenBank/DDBJ whole genome shotgun (WGS) entry which is preliminary data.</text>
</comment>
<gene>
    <name evidence="17" type="ORF">GCM10010246_31110</name>
</gene>
<keyword evidence="11" id="KW-0320">Glycogen biosynthesis</keyword>
<keyword evidence="6" id="KW-0321">Glycogen metabolism</keyword>
<evidence type="ECO:0000256" key="14">
    <source>
        <dbReference type="ARBA" id="ARBA00049067"/>
    </source>
</evidence>
<keyword evidence="9" id="KW-0418">Kinase</keyword>
<evidence type="ECO:0000256" key="4">
    <source>
        <dbReference type="ARBA" id="ARBA00011962"/>
    </source>
</evidence>
<reference evidence="18" key="1">
    <citation type="journal article" date="2019" name="Int. J. Syst. Evol. Microbiol.">
        <title>The Global Catalogue of Microorganisms (GCM) 10K type strain sequencing project: providing services to taxonomists for standard genome sequencing and annotation.</title>
        <authorList>
            <consortium name="The Broad Institute Genomics Platform"/>
            <consortium name="The Broad Institute Genome Sequencing Center for Infectious Disease"/>
            <person name="Wu L."/>
            <person name="Ma J."/>
        </authorList>
    </citation>
    <scope>NUCLEOTIDE SEQUENCE [LARGE SCALE GENOMIC DNA]</scope>
    <source>
        <strain evidence="18">JCM 4316</strain>
    </source>
</reference>
<evidence type="ECO:0000256" key="8">
    <source>
        <dbReference type="ARBA" id="ARBA00022741"/>
    </source>
</evidence>
<evidence type="ECO:0000313" key="18">
    <source>
        <dbReference type="Proteomes" id="UP001500253"/>
    </source>
</evidence>
<evidence type="ECO:0000256" key="3">
    <source>
        <dbReference type="ARBA" id="ARBA00011245"/>
    </source>
</evidence>
<dbReference type="InterPro" id="IPR011009">
    <property type="entry name" value="Kinase-like_dom_sf"/>
</dbReference>
<comment type="subunit">
    <text evidence="3">Monomer.</text>
</comment>
<dbReference type="EMBL" id="BAAASD010000010">
    <property type="protein sequence ID" value="GAA2343347.1"/>
    <property type="molecule type" value="Genomic_DNA"/>
</dbReference>
<dbReference type="Gene3D" id="3.90.1200.10">
    <property type="match status" value="1"/>
</dbReference>
<evidence type="ECO:0000256" key="1">
    <source>
        <dbReference type="ARBA" id="ARBA00004964"/>
    </source>
</evidence>
<dbReference type="RefSeq" id="WP_346175044.1">
    <property type="nucleotide sequence ID" value="NZ_BAAASD010000010.1"/>
</dbReference>
<comment type="pathway">
    <text evidence="1">Glycan biosynthesis; glycogen biosynthesis.</text>
</comment>
<evidence type="ECO:0000256" key="9">
    <source>
        <dbReference type="ARBA" id="ARBA00022777"/>
    </source>
</evidence>
<proteinExistence type="inferred from homology"/>
<evidence type="ECO:0000256" key="15">
    <source>
        <dbReference type="SAM" id="MobiDB-lite"/>
    </source>
</evidence>
<keyword evidence="8" id="KW-0547">Nucleotide-binding</keyword>
<evidence type="ECO:0000256" key="13">
    <source>
        <dbReference type="ARBA" id="ARBA00031251"/>
    </source>
</evidence>
<dbReference type="Pfam" id="PF18085">
    <property type="entry name" value="Mak_N_cap"/>
    <property type="match status" value="1"/>
</dbReference>
<evidence type="ECO:0000313" key="17">
    <source>
        <dbReference type="EMBL" id="GAA2343347.1"/>
    </source>
</evidence>
<keyword evidence="7" id="KW-0808">Transferase</keyword>
<dbReference type="InterPro" id="IPR040999">
    <property type="entry name" value="Mak_N_cap"/>
</dbReference>
<evidence type="ECO:0000256" key="6">
    <source>
        <dbReference type="ARBA" id="ARBA00022600"/>
    </source>
</evidence>
<accession>A0ABP5T191</accession>
<comment type="catalytic activity">
    <reaction evidence="14">
        <text>D-maltose + ATP = alpha-maltose 1-phosphate + ADP + H(+)</text>
        <dbReference type="Rhea" id="RHEA:31915"/>
        <dbReference type="ChEBI" id="CHEBI:15378"/>
        <dbReference type="ChEBI" id="CHEBI:17306"/>
        <dbReference type="ChEBI" id="CHEBI:30616"/>
        <dbReference type="ChEBI" id="CHEBI:63576"/>
        <dbReference type="ChEBI" id="CHEBI:456216"/>
        <dbReference type="EC" id="2.7.1.175"/>
    </reaction>
</comment>
<evidence type="ECO:0000256" key="11">
    <source>
        <dbReference type="ARBA" id="ARBA00023056"/>
    </source>
</evidence>